<comment type="caution">
    <text evidence="2">The sequence shown here is derived from an EMBL/GenBank/DDBJ whole genome shotgun (WGS) entry which is preliminary data.</text>
</comment>
<feature type="transmembrane region" description="Helical" evidence="1">
    <location>
        <begin position="12"/>
        <end position="45"/>
    </location>
</feature>
<keyword evidence="1" id="KW-1133">Transmembrane helix</keyword>
<keyword evidence="1" id="KW-0812">Transmembrane</keyword>
<proteinExistence type="predicted"/>
<dbReference type="RefSeq" id="WP_344622593.1">
    <property type="nucleotide sequence ID" value="NZ_BAAALD010000008.1"/>
</dbReference>
<keyword evidence="3" id="KW-1185">Reference proteome</keyword>
<name>A0ABN1TCF5_9ACTN</name>
<evidence type="ECO:0000313" key="3">
    <source>
        <dbReference type="Proteomes" id="UP001499987"/>
    </source>
</evidence>
<dbReference type="EMBL" id="BAAALD010000008">
    <property type="protein sequence ID" value="GAA1074445.1"/>
    <property type="molecule type" value="Genomic_DNA"/>
</dbReference>
<evidence type="ECO:0008006" key="4">
    <source>
        <dbReference type="Google" id="ProtNLM"/>
    </source>
</evidence>
<feature type="transmembrane region" description="Helical" evidence="1">
    <location>
        <begin position="96"/>
        <end position="117"/>
    </location>
</feature>
<keyword evidence="1" id="KW-0472">Membrane</keyword>
<organism evidence="2 3">
    <name type="scientific">Kitasatospora arboriphila</name>
    <dbReference type="NCBI Taxonomy" id="258052"/>
    <lineage>
        <taxon>Bacteria</taxon>
        <taxon>Bacillati</taxon>
        <taxon>Actinomycetota</taxon>
        <taxon>Actinomycetes</taxon>
        <taxon>Kitasatosporales</taxon>
        <taxon>Streptomycetaceae</taxon>
        <taxon>Kitasatospora</taxon>
    </lineage>
</organism>
<evidence type="ECO:0000313" key="2">
    <source>
        <dbReference type="EMBL" id="GAA1074445.1"/>
    </source>
</evidence>
<dbReference type="Proteomes" id="UP001499987">
    <property type="component" value="Unassembled WGS sequence"/>
</dbReference>
<sequence>MESPARPRPASLTAWWLLTASSVLWFTAALGTAAYAALVLQPFAAPRDASGYPDGEEQFVRMIETGPALFCGLTFLLPAGLALFASGRYARGDRGAATLAAGYGCAHALAAGLLSSWGPWQTGAAWLLTAAAATGVLAAGAAEGLR</sequence>
<protein>
    <recommendedName>
        <fullName evidence="4">DUF4345 domain-containing protein</fullName>
    </recommendedName>
</protein>
<feature type="transmembrane region" description="Helical" evidence="1">
    <location>
        <begin position="65"/>
        <end position="84"/>
    </location>
</feature>
<feature type="transmembrane region" description="Helical" evidence="1">
    <location>
        <begin position="123"/>
        <end position="142"/>
    </location>
</feature>
<accession>A0ABN1TCF5</accession>
<gene>
    <name evidence="2" type="ORF">GCM10009663_13840</name>
</gene>
<evidence type="ECO:0000256" key="1">
    <source>
        <dbReference type="SAM" id="Phobius"/>
    </source>
</evidence>
<reference evidence="2 3" key="1">
    <citation type="journal article" date="2019" name="Int. J. Syst. Evol. Microbiol.">
        <title>The Global Catalogue of Microorganisms (GCM) 10K type strain sequencing project: providing services to taxonomists for standard genome sequencing and annotation.</title>
        <authorList>
            <consortium name="The Broad Institute Genomics Platform"/>
            <consortium name="The Broad Institute Genome Sequencing Center for Infectious Disease"/>
            <person name="Wu L."/>
            <person name="Ma J."/>
        </authorList>
    </citation>
    <scope>NUCLEOTIDE SEQUENCE [LARGE SCALE GENOMIC DNA]</scope>
    <source>
        <strain evidence="2 3">JCM 13002</strain>
    </source>
</reference>